<keyword evidence="1" id="KW-1133">Transmembrane helix</keyword>
<organism evidence="2">
    <name type="scientific">Marseillevirus LCMAC101</name>
    <dbReference type="NCBI Taxonomy" id="2506602"/>
    <lineage>
        <taxon>Viruses</taxon>
        <taxon>Varidnaviria</taxon>
        <taxon>Bamfordvirae</taxon>
        <taxon>Nucleocytoviricota</taxon>
        <taxon>Megaviricetes</taxon>
        <taxon>Pimascovirales</taxon>
        <taxon>Pimascovirales incertae sedis</taxon>
        <taxon>Marseilleviridae</taxon>
    </lineage>
</organism>
<keyword evidence="1" id="KW-0472">Membrane</keyword>
<feature type="transmembrane region" description="Helical" evidence="1">
    <location>
        <begin position="23"/>
        <end position="43"/>
    </location>
</feature>
<keyword evidence="1" id="KW-0812">Transmembrane</keyword>
<protein>
    <recommendedName>
        <fullName evidence="3">Transmembrane protein</fullName>
    </recommendedName>
</protein>
<evidence type="ECO:0000256" key="1">
    <source>
        <dbReference type="SAM" id="Phobius"/>
    </source>
</evidence>
<evidence type="ECO:0000313" key="2">
    <source>
        <dbReference type="EMBL" id="QBK85600.1"/>
    </source>
</evidence>
<evidence type="ECO:0008006" key="3">
    <source>
        <dbReference type="Google" id="ProtNLM"/>
    </source>
</evidence>
<sequence>MANPKEKQPQYVSPYNPATLPRWVWALFLGALLFGIILAMYLINKPKGTNPSVTMKQSLATSGIMGMPGAV</sequence>
<reference evidence="2" key="1">
    <citation type="journal article" date="2019" name="MBio">
        <title>Virus Genomes from Deep Sea Sediments Expand the Ocean Megavirome and Support Independent Origins of Viral Gigantism.</title>
        <authorList>
            <person name="Backstrom D."/>
            <person name="Yutin N."/>
            <person name="Jorgensen S.L."/>
            <person name="Dharamshi J."/>
            <person name="Homa F."/>
            <person name="Zaremba-Niedwiedzka K."/>
            <person name="Spang A."/>
            <person name="Wolf Y.I."/>
            <person name="Koonin E.V."/>
            <person name="Ettema T.J."/>
        </authorList>
    </citation>
    <scope>NUCLEOTIDE SEQUENCE</scope>
</reference>
<gene>
    <name evidence="2" type="ORF">LCMAC101_01950</name>
</gene>
<proteinExistence type="predicted"/>
<dbReference type="EMBL" id="MK500327">
    <property type="protein sequence ID" value="QBK85600.1"/>
    <property type="molecule type" value="Genomic_DNA"/>
</dbReference>
<name>A0A481YRK8_9VIRU</name>
<accession>A0A481YRK8</accession>